<dbReference type="KEGG" id="caml:H6X83_03465"/>
<name>A0A7G9WL55_9FIRM</name>
<proteinExistence type="predicted"/>
<gene>
    <name evidence="1" type="ORF">H6X83_03465</name>
</gene>
<evidence type="ECO:0000313" key="1">
    <source>
        <dbReference type="EMBL" id="QNO19417.1"/>
    </source>
</evidence>
<evidence type="ECO:0000313" key="2">
    <source>
        <dbReference type="Proteomes" id="UP000516046"/>
    </source>
</evidence>
<dbReference type="GO" id="GO:0016301">
    <property type="term" value="F:kinase activity"/>
    <property type="evidence" value="ECO:0007669"/>
    <property type="project" value="UniProtKB-KW"/>
</dbReference>
<accession>A0A7G9WL55</accession>
<dbReference type="Proteomes" id="UP000516046">
    <property type="component" value="Chromosome"/>
</dbReference>
<keyword evidence="2" id="KW-1185">Reference proteome</keyword>
<protein>
    <submittedName>
        <fullName evidence="1">Acetylglutamate kinase</fullName>
    </submittedName>
</protein>
<keyword evidence="1" id="KW-0808">Transferase</keyword>
<dbReference type="EMBL" id="CP060696">
    <property type="protein sequence ID" value="QNO19417.1"/>
    <property type="molecule type" value="Genomic_DNA"/>
</dbReference>
<keyword evidence="1" id="KW-0418">Kinase</keyword>
<organism evidence="1 2">
    <name type="scientific">Caproicibacterium amylolyticum</name>
    <dbReference type="NCBI Taxonomy" id="2766537"/>
    <lineage>
        <taxon>Bacteria</taxon>
        <taxon>Bacillati</taxon>
        <taxon>Bacillota</taxon>
        <taxon>Clostridia</taxon>
        <taxon>Eubacteriales</taxon>
        <taxon>Oscillospiraceae</taxon>
        <taxon>Caproicibacterium</taxon>
    </lineage>
</organism>
<sequence>MQRDLTLAFRDLWMQHVVWTRLFIISTVSGLNDLKYVTNRLLRNPKDFEKILVQYYGQQKAGKFQNLLTEHLLIAANLVNAAKDGKTDLVESERKKWYTNADEISDFLASINCFWSVKSWKAMLYDHLEMTEAEAVQRIEGHYENDISEFDKISTQALKMADYMAVGIRKQVNGR</sequence>
<reference evidence="1 2" key="1">
    <citation type="submission" date="2020-08" db="EMBL/GenBank/DDBJ databases">
        <authorList>
            <person name="Ren C."/>
            <person name="Gu Y."/>
            <person name="Xu Y."/>
        </authorList>
    </citation>
    <scope>NUCLEOTIDE SEQUENCE [LARGE SCALE GENOMIC DNA]</scope>
    <source>
        <strain evidence="1 2">LBM18003</strain>
    </source>
</reference>
<dbReference type="AlphaFoldDB" id="A0A7G9WL55"/>